<dbReference type="CDD" id="cd04496">
    <property type="entry name" value="SSB_OBF"/>
    <property type="match status" value="1"/>
</dbReference>
<dbReference type="NCBIfam" id="TIGR00621">
    <property type="entry name" value="ssb"/>
    <property type="match status" value="1"/>
</dbReference>
<keyword evidence="1 2" id="KW-0238">DNA-binding</keyword>
<sequence>MPKDTNIVVITGRLGASPELRTFQNGSHVANFNLAVGDDYRDKQGNCVERTHWITVNVFGKMAEVANQYLTKGSRITVQGKLVQEQWKDQNGNSRNTVKINAEIFQMLDSKPQGNSNNNWAQESQGKPKQQAKQKEWDGYADHERPQGNNFDDEIPF</sequence>
<dbReference type="AlphaFoldDB" id="A0A380U0K6"/>
<dbReference type="PANTHER" id="PTHR10302:SF0">
    <property type="entry name" value="SINGLE-STRANDED DNA-BINDING PROTEIN, MITOCHONDRIAL"/>
    <property type="match status" value="1"/>
</dbReference>
<proteinExistence type="inferred from homology"/>
<comment type="caution">
    <text evidence="2">Lacks conserved residue(s) required for the propagation of feature annotation.</text>
</comment>
<dbReference type="HAMAP" id="MF_00984">
    <property type="entry name" value="SSB"/>
    <property type="match status" value="1"/>
</dbReference>
<dbReference type="SUPFAM" id="SSF50249">
    <property type="entry name" value="Nucleic acid-binding proteins"/>
    <property type="match status" value="1"/>
</dbReference>
<dbReference type="EMBL" id="UFRQ01000003">
    <property type="protein sequence ID" value="SUT93781.1"/>
    <property type="molecule type" value="Genomic_DNA"/>
</dbReference>
<dbReference type="InterPro" id="IPR000424">
    <property type="entry name" value="Primosome_PriB/ssb"/>
</dbReference>
<protein>
    <recommendedName>
        <fullName evidence="2 3">Single-stranded DNA-binding protein</fullName>
        <shortName evidence="2">SSB</shortName>
    </recommendedName>
</protein>
<dbReference type="Gene3D" id="2.40.50.140">
    <property type="entry name" value="Nucleic acid-binding proteins"/>
    <property type="match status" value="1"/>
</dbReference>
<keyword evidence="2" id="KW-0234">DNA repair</keyword>
<organism evidence="5 6">
    <name type="scientific">[Actinobacillus] rossii</name>
    <dbReference type="NCBI Taxonomy" id="123820"/>
    <lineage>
        <taxon>Bacteria</taxon>
        <taxon>Pseudomonadati</taxon>
        <taxon>Pseudomonadota</taxon>
        <taxon>Gammaproteobacteria</taxon>
        <taxon>Pasteurellales</taxon>
        <taxon>Pasteurellaceae</taxon>
    </lineage>
</organism>
<feature type="compositionally biased region" description="Basic and acidic residues" evidence="4">
    <location>
        <begin position="133"/>
        <end position="146"/>
    </location>
</feature>
<evidence type="ECO:0000256" key="1">
    <source>
        <dbReference type="ARBA" id="ARBA00023125"/>
    </source>
</evidence>
<dbReference type="PIRSF" id="PIRSF002070">
    <property type="entry name" value="SSB"/>
    <property type="match status" value="1"/>
</dbReference>
<dbReference type="PROSITE" id="PS50935">
    <property type="entry name" value="SSB"/>
    <property type="match status" value="1"/>
</dbReference>
<dbReference type="InterPro" id="IPR011344">
    <property type="entry name" value="ssDNA-bd"/>
</dbReference>
<feature type="compositionally biased region" description="Polar residues" evidence="4">
    <location>
        <begin position="112"/>
        <end position="128"/>
    </location>
</feature>
<comment type="subunit">
    <text evidence="2">Homotetramer.</text>
</comment>
<gene>
    <name evidence="5" type="primary">ssb_3</name>
    <name evidence="5" type="ORF">NCTC10801_02044</name>
</gene>
<dbReference type="GO" id="GO:0006281">
    <property type="term" value="P:DNA repair"/>
    <property type="evidence" value="ECO:0007669"/>
    <property type="project" value="UniProtKB-UniRule"/>
</dbReference>
<dbReference type="GO" id="GO:0009295">
    <property type="term" value="C:nucleoid"/>
    <property type="evidence" value="ECO:0007669"/>
    <property type="project" value="TreeGrafter"/>
</dbReference>
<dbReference type="GO" id="GO:0003697">
    <property type="term" value="F:single-stranded DNA binding"/>
    <property type="evidence" value="ECO:0007669"/>
    <property type="project" value="UniProtKB-UniRule"/>
</dbReference>
<keyword evidence="2" id="KW-0227">DNA damage</keyword>
<comment type="function">
    <text evidence="2">Plays an important role in DNA replication, recombination and repair. Binds to ssDNA and to an array of partner proteins to recruit them to their sites of action during DNA metabolism.</text>
</comment>
<evidence type="ECO:0000256" key="3">
    <source>
        <dbReference type="PIRNR" id="PIRNR002070"/>
    </source>
</evidence>
<evidence type="ECO:0000313" key="5">
    <source>
        <dbReference type="EMBL" id="SUT93781.1"/>
    </source>
</evidence>
<feature type="short sequence motif" description="Important for interaction with partner proteins" evidence="2">
    <location>
        <begin position="152"/>
        <end position="157"/>
    </location>
</feature>
<keyword evidence="2" id="KW-0235">DNA replication</keyword>
<dbReference type="Proteomes" id="UP000254649">
    <property type="component" value="Unassembled WGS sequence"/>
</dbReference>
<keyword evidence="2" id="KW-0233">DNA recombination</keyword>
<feature type="region of interest" description="Disordered" evidence="4">
    <location>
        <begin position="109"/>
        <end position="157"/>
    </location>
</feature>
<dbReference type="OrthoDB" id="9809878at2"/>
<dbReference type="PANTHER" id="PTHR10302">
    <property type="entry name" value="SINGLE-STRANDED DNA-BINDING PROTEIN"/>
    <property type="match status" value="1"/>
</dbReference>
<keyword evidence="6" id="KW-1185">Reference proteome</keyword>
<dbReference type="InterPro" id="IPR012340">
    <property type="entry name" value="NA-bd_OB-fold"/>
</dbReference>
<evidence type="ECO:0000256" key="2">
    <source>
        <dbReference type="HAMAP-Rule" id="MF_00984"/>
    </source>
</evidence>
<accession>A0A380U0K6</accession>
<name>A0A380U0K6_9PAST</name>
<evidence type="ECO:0000313" key="6">
    <source>
        <dbReference type="Proteomes" id="UP000254649"/>
    </source>
</evidence>
<dbReference type="GO" id="GO:0006260">
    <property type="term" value="P:DNA replication"/>
    <property type="evidence" value="ECO:0007669"/>
    <property type="project" value="UniProtKB-UniRule"/>
</dbReference>
<dbReference type="GO" id="GO:0006310">
    <property type="term" value="P:DNA recombination"/>
    <property type="evidence" value="ECO:0007669"/>
    <property type="project" value="UniProtKB-UniRule"/>
</dbReference>
<reference evidence="5 6" key="1">
    <citation type="submission" date="2018-06" db="EMBL/GenBank/DDBJ databases">
        <authorList>
            <consortium name="Pathogen Informatics"/>
            <person name="Doyle S."/>
        </authorList>
    </citation>
    <scope>NUCLEOTIDE SEQUENCE [LARGE SCALE GENOMIC DNA]</scope>
    <source>
        <strain evidence="5 6">NCTC10801</strain>
    </source>
</reference>
<dbReference type="Pfam" id="PF00436">
    <property type="entry name" value="SSB"/>
    <property type="match status" value="1"/>
</dbReference>
<evidence type="ECO:0000256" key="4">
    <source>
        <dbReference type="SAM" id="MobiDB-lite"/>
    </source>
</evidence>